<evidence type="ECO:0000313" key="2">
    <source>
        <dbReference type="EMBL" id="MFC5510948.1"/>
    </source>
</evidence>
<dbReference type="RefSeq" id="WP_379718901.1">
    <property type="nucleotide sequence ID" value="NZ_JBHSMS010000023.1"/>
</dbReference>
<reference evidence="3" key="1">
    <citation type="journal article" date="2019" name="Int. J. Syst. Evol. Microbiol.">
        <title>The Global Catalogue of Microorganisms (GCM) 10K type strain sequencing project: providing services to taxonomists for standard genome sequencing and annotation.</title>
        <authorList>
            <consortium name="The Broad Institute Genomics Platform"/>
            <consortium name="The Broad Institute Genome Sequencing Center for Infectious Disease"/>
            <person name="Wu L."/>
            <person name="Ma J."/>
        </authorList>
    </citation>
    <scope>NUCLEOTIDE SEQUENCE [LARGE SCALE GENOMIC DNA]</scope>
    <source>
        <strain evidence="3">CCUG 38813</strain>
    </source>
</reference>
<evidence type="ECO:0000256" key="1">
    <source>
        <dbReference type="SAM" id="SignalP"/>
    </source>
</evidence>
<dbReference type="EMBL" id="JBHSMS010000023">
    <property type="protein sequence ID" value="MFC5510948.1"/>
    <property type="molecule type" value="Genomic_DNA"/>
</dbReference>
<dbReference type="NCBIfam" id="TIGR03016">
    <property type="entry name" value="pepcterm_hypo_1"/>
    <property type="match status" value="1"/>
</dbReference>
<comment type="caution">
    <text evidence="2">The sequence shown here is derived from an EMBL/GenBank/DDBJ whole genome shotgun (WGS) entry which is preliminary data.</text>
</comment>
<keyword evidence="1" id="KW-0732">Signal</keyword>
<accession>A0ABW0PF66</accession>
<sequence>MTITTAKRIAARLPRLAPLAAALLVALPAQAQWEVTPSLSLTETYSDNPGLRSDANKRGQWISEARPGIAVYGRNARVQLSASANASYYKYSRERAGTRSNNSRYDANGRVKVIDELLYVDAAARRSSRAISAFGPNNDNGFSDENSADVSTWSVSPYLTQRFGNFAVGSLRYTHEQVKSDTSRFGDSTTDSAAFNLASGRAWRDFGWNLGYRREDLQTETFGDSSSENALLRLSYALHRTFRLTASGGYDSYDYEAAGGASTAGPSWSVGFAWRPSARTAVDLSVGRHFLGNTGSLAASHRSRHTVWRLNYSDGVTNSRRQFTGAQTVDTVGLIDSLFAVTIPDPLARREAVLDYLLLTGLPLSSTQEVNYLTNRYFRQKQASASFAFNKRAHGTVISAFANERVALSTGEVDAGLLGSSLFGLNDNVRQLGMSAAHTYRLNALTNATATLLATRNRSLTTSFERDQQSLRLGLSRRFSRNLNGRVELRHIRGDRGLSGAGYTENAISATLSAQL</sequence>
<proteinExistence type="predicted"/>
<gene>
    <name evidence="2" type="ORF">ACFPOU_07405</name>
</gene>
<feature type="chain" id="PRO_5046399647" evidence="1">
    <location>
        <begin position="32"/>
        <end position="516"/>
    </location>
</feature>
<keyword evidence="3" id="KW-1185">Reference proteome</keyword>
<organism evidence="2 3">
    <name type="scientific">Massilia jejuensis</name>
    <dbReference type="NCBI Taxonomy" id="648894"/>
    <lineage>
        <taxon>Bacteria</taxon>
        <taxon>Pseudomonadati</taxon>
        <taxon>Pseudomonadota</taxon>
        <taxon>Betaproteobacteria</taxon>
        <taxon>Burkholderiales</taxon>
        <taxon>Oxalobacteraceae</taxon>
        <taxon>Telluria group</taxon>
        <taxon>Massilia</taxon>
    </lineage>
</organism>
<dbReference type="InterPro" id="IPR017467">
    <property type="entry name" value="CHP03016_PEP-CTERM"/>
</dbReference>
<evidence type="ECO:0000313" key="3">
    <source>
        <dbReference type="Proteomes" id="UP001596031"/>
    </source>
</evidence>
<feature type="signal peptide" evidence="1">
    <location>
        <begin position="1"/>
        <end position="31"/>
    </location>
</feature>
<name>A0ABW0PF66_9BURK</name>
<protein>
    <submittedName>
        <fullName evidence="2">TIGR03016 family PEP-CTERM system-associated outer membrane protein</fullName>
    </submittedName>
</protein>
<dbReference type="SUPFAM" id="SSF56935">
    <property type="entry name" value="Porins"/>
    <property type="match status" value="1"/>
</dbReference>
<dbReference type="Proteomes" id="UP001596031">
    <property type="component" value="Unassembled WGS sequence"/>
</dbReference>